<reference evidence="1 2" key="1">
    <citation type="journal article" date="2020" name="Phytopathology">
        <title>Genome Sequence Resources of Colletotrichum truncatum, C. plurivorum, C. musicola, and C. sojae: Four Species Pathogenic to Soybean (Glycine max).</title>
        <authorList>
            <person name="Rogerio F."/>
            <person name="Boufleur T.R."/>
            <person name="Ciampi-Guillardi M."/>
            <person name="Sukno S.A."/>
            <person name="Thon M.R."/>
            <person name="Massola Junior N.S."/>
            <person name="Baroncelli R."/>
        </authorList>
    </citation>
    <scope>NUCLEOTIDE SEQUENCE [LARGE SCALE GENOMIC DNA]</scope>
    <source>
        <strain evidence="1 2">CMES1059</strain>
    </source>
</reference>
<sequence>MEITNIRRENERLRRELGQQEALIKSLRLALDEAAQNVVDLKRKNAEAELAHEQHMNDHIRECQQEILTLREQLCNVEIAKPSGQAFANSIEISDTAILGLWKGLSHKICSLANAFLTRCPEKEEWGRSHQQDTDTTLQMTAVEYALLSDVKTRSAVVEHLIWRSVIFSIFGIGQQEDQLGALGVIAGTKFHGHCCALIPKISQATAADFFYWRPRGAVLVETIMGLRDQVLGRLALREQVRLSLLLPLDSRKNISFRDALYQDLLNIFRDALGLFSTFIKSRALFYVYWVTQSEPSKERIIFNPEVMEAKTWGSGLDDGRRVVFNVSPGLSRFGTVDGIDYDRTMILAKPRVLCD</sequence>
<evidence type="ECO:0000313" key="2">
    <source>
        <dbReference type="Proteomes" id="UP000805649"/>
    </source>
</evidence>
<evidence type="ECO:0000313" key="1">
    <source>
        <dbReference type="EMBL" id="KAL0938258.1"/>
    </source>
</evidence>
<protein>
    <submittedName>
        <fullName evidence="1">Uncharacterized protein</fullName>
    </submittedName>
</protein>
<dbReference type="Proteomes" id="UP000805649">
    <property type="component" value="Unassembled WGS sequence"/>
</dbReference>
<accession>A0ACC3Z2F0</accession>
<gene>
    <name evidence="1" type="ORF">CTRU02_207989</name>
</gene>
<organism evidence="1 2">
    <name type="scientific">Colletotrichum truncatum</name>
    <name type="common">Anthracnose fungus</name>
    <name type="synonym">Colletotrichum capsici</name>
    <dbReference type="NCBI Taxonomy" id="5467"/>
    <lineage>
        <taxon>Eukaryota</taxon>
        <taxon>Fungi</taxon>
        <taxon>Dikarya</taxon>
        <taxon>Ascomycota</taxon>
        <taxon>Pezizomycotina</taxon>
        <taxon>Sordariomycetes</taxon>
        <taxon>Hypocreomycetidae</taxon>
        <taxon>Glomerellales</taxon>
        <taxon>Glomerellaceae</taxon>
        <taxon>Colletotrichum</taxon>
        <taxon>Colletotrichum truncatum species complex</taxon>
    </lineage>
</organism>
<keyword evidence="2" id="KW-1185">Reference proteome</keyword>
<dbReference type="EMBL" id="VUJX02000004">
    <property type="protein sequence ID" value="KAL0938258.1"/>
    <property type="molecule type" value="Genomic_DNA"/>
</dbReference>
<name>A0ACC3Z2F0_COLTU</name>
<proteinExistence type="predicted"/>
<comment type="caution">
    <text evidence="1">The sequence shown here is derived from an EMBL/GenBank/DDBJ whole genome shotgun (WGS) entry which is preliminary data.</text>
</comment>